<feature type="compositionally biased region" description="Low complexity" evidence="1">
    <location>
        <begin position="386"/>
        <end position="396"/>
    </location>
</feature>
<dbReference type="EMBL" id="BAABAB010000003">
    <property type="protein sequence ID" value="GAA3605102.1"/>
    <property type="molecule type" value="Genomic_DNA"/>
</dbReference>
<feature type="region of interest" description="Disordered" evidence="1">
    <location>
        <begin position="343"/>
        <end position="362"/>
    </location>
</feature>
<protein>
    <submittedName>
        <fullName evidence="2">DUF349 domain-containing protein</fullName>
    </submittedName>
</protein>
<dbReference type="Pfam" id="PF03993">
    <property type="entry name" value="DUF349"/>
    <property type="match status" value="3"/>
</dbReference>
<proteinExistence type="predicted"/>
<feature type="region of interest" description="Disordered" evidence="1">
    <location>
        <begin position="375"/>
        <end position="396"/>
    </location>
</feature>
<reference evidence="3" key="1">
    <citation type="journal article" date="2019" name="Int. J. Syst. Evol. Microbiol.">
        <title>The Global Catalogue of Microorganisms (GCM) 10K type strain sequencing project: providing services to taxonomists for standard genome sequencing and annotation.</title>
        <authorList>
            <consortium name="The Broad Institute Genomics Platform"/>
            <consortium name="The Broad Institute Genome Sequencing Center for Infectious Disease"/>
            <person name="Wu L."/>
            <person name="Ma J."/>
        </authorList>
    </citation>
    <scope>NUCLEOTIDE SEQUENCE [LARGE SCALE GENOMIC DNA]</scope>
    <source>
        <strain evidence="3">JCM 16929</strain>
    </source>
</reference>
<feature type="compositionally biased region" description="Basic and acidic residues" evidence="1">
    <location>
        <begin position="375"/>
        <end position="385"/>
    </location>
</feature>
<keyword evidence="3" id="KW-1185">Reference proteome</keyword>
<accession>A0ABP6ZCD2</accession>
<evidence type="ECO:0000256" key="1">
    <source>
        <dbReference type="SAM" id="MobiDB-lite"/>
    </source>
</evidence>
<dbReference type="InterPro" id="IPR007139">
    <property type="entry name" value="DUF349"/>
</dbReference>
<evidence type="ECO:0000313" key="3">
    <source>
        <dbReference type="Proteomes" id="UP001501490"/>
    </source>
</evidence>
<sequence>MVEAAGPAAFGRVDSDGTVFVRTPDGERAVGQVPDVPPEEALAFFVKRYEALELEVSLLERRIASGALSPDDALSSVTKVRESLVDAHAVGDLTGLSARLDALGPVIANQRANRKAERAKQNEETKARKEQFVVEAEKLAQSNDWRGGVNRFRSLLDEWKALPRLDRTTDDELWHRFSSARTTYTRRRKAHFAQQAEQRDAAQKVKEKLVVEAEALAGSTDWAAGAAAYRDLMTRWKAAGSAPRDIDEALWRRFRAAQDTFFGARQAVQDEQDSEFKANQVAKEALLDEAEGAILPVRDLAAARAAYRDLLDRYGAIGKVPRDAIRPLDNRLRAIETAIREAEDEKWRRSNPEARARAEETAAKLQAQIDALEEKAAKAEARGDAKAAQQARDSAATYQEWLTQAQQAASDFS</sequence>
<organism evidence="2 3">
    <name type="scientific">Microlunatus ginsengisoli</name>
    <dbReference type="NCBI Taxonomy" id="363863"/>
    <lineage>
        <taxon>Bacteria</taxon>
        <taxon>Bacillati</taxon>
        <taxon>Actinomycetota</taxon>
        <taxon>Actinomycetes</taxon>
        <taxon>Propionibacteriales</taxon>
        <taxon>Propionibacteriaceae</taxon>
        <taxon>Microlunatus</taxon>
    </lineage>
</organism>
<evidence type="ECO:0000313" key="2">
    <source>
        <dbReference type="EMBL" id="GAA3605102.1"/>
    </source>
</evidence>
<dbReference type="RefSeq" id="WP_425562463.1">
    <property type="nucleotide sequence ID" value="NZ_BAABAB010000003.1"/>
</dbReference>
<name>A0ABP6ZCD2_9ACTN</name>
<dbReference type="Proteomes" id="UP001501490">
    <property type="component" value="Unassembled WGS sequence"/>
</dbReference>
<gene>
    <name evidence="2" type="ORF">GCM10022236_03750</name>
</gene>
<comment type="caution">
    <text evidence="2">The sequence shown here is derived from an EMBL/GenBank/DDBJ whole genome shotgun (WGS) entry which is preliminary data.</text>
</comment>